<dbReference type="SMART" id="SM00342">
    <property type="entry name" value="HTH_ARAC"/>
    <property type="match status" value="1"/>
</dbReference>
<dbReference type="PANTHER" id="PTHR47894">
    <property type="entry name" value="HTH-TYPE TRANSCRIPTIONAL REGULATOR GADX"/>
    <property type="match status" value="1"/>
</dbReference>
<gene>
    <name evidence="5" type="ORF">OOZ53_06260</name>
</gene>
<proteinExistence type="predicted"/>
<evidence type="ECO:0000313" key="6">
    <source>
        <dbReference type="Proteomes" id="UP001148313"/>
    </source>
</evidence>
<accession>A0ABT4VJW8</accession>
<evidence type="ECO:0000313" key="5">
    <source>
        <dbReference type="EMBL" id="MDA4844945.1"/>
    </source>
</evidence>
<dbReference type="InterPro" id="IPR018060">
    <property type="entry name" value="HTH_AraC"/>
</dbReference>
<dbReference type="SUPFAM" id="SSF46689">
    <property type="entry name" value="Homeodomain-like"/>
    <property type="match status" value="1"/>
</dbReference>
<keyword evidence="2" id="KW-0238">DNA-binding</keyword>
<reference evidence="5" key="1">
    <citation type="submission" date="2022-11" db="EMBL/GenBank/DDBJ databases">
        <title>Hoeflea poritis sp. nov., isolated from scleractinian coral Porites lutea.</title>
        <authorList>
            <person name="Zhang G."/>
            <person name="Wei Q."/>
            <person name="Cai L."/>
        </authorList>
    </citation>
    <scope>NUCLEOTIDE SEQUENCE</scope>
    <source>
        <strain evidence="5">E7-10</strain>
    </source>
</reference>
<evidence type="ECO:0000259" key="4">
    <source>
        <dbReference type="PROSITE" id="PS01124"/>
    </source>
</evidence>
<dbReference type="InterPro" id="IPR009057">
    <property type="entry name" value="Homeodomain-like_sf"/>
</dbReference>
<comment type="caution">
    <text evidence="5">The sequence shown here is derived from an EMBL/GenBank/DDBJ whole genome shotgun (WGS) entry which is preliminary data.</text>
</comment>
<evidence type="ECO:0000256" key="3">
    <source>
        <dbReference type="ARBA" id="ARBA00023163"/>
    </source>
</evidence>
<dbReference type="EMBL" id="JAPJZH010000003">
    <property type="protein sequence ID" value="MDA4844945.1"/>
    <property type="molecule type" value="Genomic_DNA"/>
</dbReference>
<name>A0ABT4VJW8_9HYPH</name>
<sequence length="326" mass="36451">MSKHHYRIGNQIKAASAVIGVQPEAVLRRAGLSVRFFDDPDAEVEPAQYFAIWAAAEGLSNDPDLGVMLGRKMPHLPFGSALVAFSCADTIRTGLDRLTLFKPLIAPIRIEHRETAEGYMVRFLPLDDSLHFSALLSNFEVSYFVELCRLLTGRDVSPLKVGTIAPAPALRDFLGIAPRTSGAPEILFRLADIDLPLISENADIWQGLEPILSKRMLEMNREARAADRVRAELIELLPSGRSSIDDVCGRLGVGRRNLQLRLARDGTSFRDVLENLRRELAVSYLRDDTMRVEEVSYLLGFSDPNSFYRAFRDWTGMTPAEARNLH</sequence>
<dbReference type="InterPro" id="IPR032687">
    <property type="entry name" value="AraC-type_N"/>
</dbReference>
<dbReference type="PROSITE" id="PS01124">
    <property type="entry name" value="HTH_ARAC_FAMILY_2"/>
    <property type="match status" value="1"/>
</dbReference>
<keyword evidence="1" id="KW-0805">Transcription regulation</keyword>
<protein>
    <submittedName>
        <fullName evidence="5">AraC family transcriptional regulator ligand-binding domain-containing protein</fullName>
    </submittedName>
</protein>
<dbReference type="Pfam" id="PF12833">
    <property type="entry name" value="HTH_18"/>
    <property type="match status" value="1"/>
</dbReference>
<keyword evidence="6" id="KW-1185">Reference proteome</keyword>
<dbReference type="RefSeq" id="WP_271088494.1">
    <property type="nucleotide sequence ID" value="NZ_JAPJZH010000003.1"/>
</dbReference>
<keyword evidence="3" id="KW-0804">Transcription</keyword>
<evidence type="ECO:0000256" key="1">
    <source>
        <dbReference type="ARBA" id="ARBA00023015"/>
    </source>
</evidence>
<dbReference type="Pfam" id="PF12625">
    <property type="entry name" value="Arabinose_bd"/>
    <property type="match status" value="1"/>
</dbReference>
<feature type="domain" description="HTH araC/xylS-type" evidence="4">
    <location>
        <begin position="227"/>
        <end position="325"/>
    </location>
</feature>
<dbReference type="Gene3D" id="1.10.10.60">
    <property type="entry name" value="Homeodomain-like"/>
    <property type="match status" value="1"/>
</dbReference>
<organism evidence="5 6">
    <name type="scientific">Hoeflea poritis</name>
    <dbReference type="NCBI Taxonomy" id="2993659"/>
    <lineage>
        <taxon>Bacteria</taxon>
        <taxon>Pseudomonadati</taxon>
        <taxon>Pseudomonadota</taxon>
        <taxon>Alphaproteobacteria</taxon>
        <taxon>Hyphomicrobiales</taxon>
        <taxon>Rhizobiaceae</taxon>
        <taxon>Hoeflea</taxon>
    </lineage>
</organism>
<dbReference type="Proteomes" id="UP001148313">
    <property type="component" value="Unassembled WGS sequence"/>
</dbReference>
<evidence type="ECO:0000256" key="2">
    <source>
        <dbReference type="ARBA" id="ARBA00023125"/>
    </source>
</evidence>
<dbReference type="PANTHER" id="PTHR47894:SF1">
    <property type="entry name" value="HTH-TYPE TRANSCRIPTIONAL REGULATOR VQSM"/>
    <property type="match status" value="1"/>
</dbReference>